<comment type="caution">
    <text evidence="1">The sequence shown here is derived from an EMBL/GenBank/DDBJ whole genome shotgun (WGS) entry which is preliminary data.</text>
</comment>
<dbReference type="EMBL" id="LAZR01058815">
    <property type="protein sequence ID" value="KKK69102.1"/>
    <property type="molecule type" value="Genomic_DNA"/>
</dbReference>
<protein>
    <submittedName>
        <fullName evidence="1">Uncharacterized protein</fullName>
    </submittedName>
</protein>
<proteinExistence type="predicted"/>
<dbReference type="AlphaFoldDB" id="A0A0F8XJ11"/>
<gene>
    <name evidence="1" type="ORF">LCGC14_2937390</name>
</gene>
<organism evidence="1">
    <name type="scientific">marine sediment metagenome</name>
    <dbReference type="NCBI Taxonomy" id="412755"/>
    <lineage>
        <taxon>unclassified sequences</taxon>
        <taxon>metagenomes</taxon>
        <taxon>ecological metagenomes</taxon>
    </lineage>
</organism>
<evidence type="ECO:0000313" key="1">
    <source>
        <dbReference type="EMBL" id="KKK69102.1"/>
    </source>
</evidence>
<name>A0A0F8XJ11_9ZZZZ</name>
<reference evidence="1" key="1">
    <citation type="journal article" date="2015" name="Nature">
        <title>Complex archaea that bridge the gap between prokaryotes and eukaryotes.</title>
        <authorList>
            <person name="Spang A."/>
            <person name="Saw J.H."/>
            <person name="Jorgensen S.L."/>
            <person name="Zaremba-Niedzwiedzka K."/>
            <person name="Martijn J."/>
            <person name="Lind A.E."/>
            <person name="van Eijk R."/>
            <person name="Schleper C."/>
            <person name="Guy L."/>
            <person name="Ettema T.J."/>
        </authorList>
    </citation>
    <scope>NUCLEOTIDE SEQUENCE</scope>
</reference>
<accession>A0A0F8XJ11</accession>
<sequence length="122" mass="13039">MKVSTVFTGLTAAAVMAAGAVGAQELRIATGQPDSHAHSYGLQRFAAYLEENSDITTQLFLMELLSLSEIPDGLRDGIAEVGCRPVTSWRSMNSPPIRLPGASCWSTVTSSSDKCRKLEPIP</sequence>
<dbReference type="InterPro" id="IPR038404">
    <property type="entry name" value="TRAP_DctP_sf"/>
</dbReference>
<dbReference type="Gene3D" id="3.40.190.170">
    <property type="entry name" value="Bacterial extracellular solute-binding protein, family 7"/>
    <property type="match status" value="1"/>
</dbReference>